<gene>
    <name evidence="3" type="ORF">FMM05_01905</name>
</gene>
<reference evidence="3 4" key="1">
    <citation type="submission" date="2019-07" db="EMBL/GenBank/DDBJ databases">
        <title>Flavobacterium sp. nov., isolated from glacier ice.</title>
        <authorList>
            <person name="Liu Q."/>
            <person name="Xin Y.-H."/>
        </authorList>
    </citation>
    <scope>NUCLEOTIDE SEQUENCE [LARGE SCALE GENOMIC DNA]</scope>
    <source>
        <strain evidence="3 4">ZT4R6</strain>
    </source>
</reference>
<feature type="binding site" evidence="1">
    <location>
        <position position="123"/>
    </location>
    <ligand>
        <name>Zn(2+)</name>
        <dbReference type="ChEBI" id="CHEBI:29105"/>
    </ligand>
</feature>
<dbReference type="GO" id="GO:0008270">
    <property type="term" value="F:zinc ion binding"/>
    <property type="evidence" value="ECO:0007669"/>
    <property type="project" value="TreeGrafter"/>
</dbReference>
<dbReference type="RefSeq" id="WP_143371642.1">
    <property type="nucleotide sequence ID" value="NZ_VJVZ01000001.1"/>
</dbReference>
<dbReference type="Pfam" id="PF01475">
    <property type="entry name" value="FUR"/>
    <property type="match status" value="1"/>
</dbReference>
<comment type="cofactor">
    <cofactor evidence="2">
        <name>Mn(2+)</name>
        <dbReference type="ChEBI" id="CHEBI:29035"/>
    </cofactor>
    <cofactor evidence="2">
        <name>Fe(2+)</name>
        <dbReference type="ChEBI" id="CHEBI:29033"/>
    </cofactor>
    <text evidence="2">Binds 1 Mn(2+) or Fe(2+) ion per subunit.</text>
</comment>
<dbReference type="SUPFAM" id="SSF46785">
    <property type="entry name" value="Winged helix' DNA-binding domain"/>
    <property type="match status" value="1"/>
</dbReference>
<keyword evidence="4" id="KW-1185">Reference proteome</keyword>
<protein>
    <submittedName>
        <fullName evidence="3">Transcriptional repressor</fullName>
    </submittedName>
</protein>
<keyword evidence="1" id="KW-0862">Zinc</keyword>
<keyword evidence="2" id="KW-0408">Iron</keyword>
<accession>A0A552VAA9</accession>
<dbReference type="PANTHER" id="PTHR33202:SF7">
    <property type="entry name" value="FERRIC UPTAKE REGULATION PROTEIN"/>
    <property type="match status" value="1"/>
</dbReference>
<sequence>MNRRNTPAKKMIMELLQTANSALSQERIEAEVKGVMDRVTIYRVLNRFCEDGVTHKILADDGKFYFALCHSCEEHNHVHDHFHFRCLGCETVECLQEQVTFTLPEGYRLQSSSSWITGYCKNCA</sequence>
<evidence type="ECO:0000256" key="1">
    <source>
        <dbReference type="PIRSR" id="PIRSR602481-1"/>
    </source>
</evidence>
<dbReference type="GO" id="GO:0045892">
    <property type="term" value="P:negative regulation of DNA-templated transcription"/>
    <property type="evidence" value="ECO:0007669"/>
    <property type="project" value="TreeGrafter"/>
</dbReference>
<organism evidence="3 4">
    <name type="scientific">Flavobacterium zepuense</name>
    <dbReference type="NCBI Taxonomy" id="2593302"/>
    <lineage>
        <taxon>Bacteria</taxon>
        <taxon>Pseudomonadati</taxon>
        <taxon>Bacteroidota</taxon>
        <taxon>Flavobacteriia</taxon>
        <taxon>Flavobacteriales</taxon>
        <taxon>Flavobacteriaceae</taxon>
        <taxon>Flavobacterium</taxon>
    </lineage>
</organism>
<comment type="cofactor">
    <cofactor evidence="1">
        <name>Zn(2+)</name>
        <dbReference type="ChEBI" id="CHEBI:29105"/>
    </cofactor>
    <text evidence="1">Binds 1 zinc ion per subunit.</text>
</comment>
<keyword evidence="1" id="KW-0479">Metal-binding</keyword>
<feature type="binding site" evidence="1">
    <location>
        <position position="86"/>
    </location>
    <ligand>
        <name>Zn(2+)</name>
        <dbReference type="ChEBI" id="CHEBI:29105"/>
    </ligand>
</feature>
<dbReference type="GO" id="GO:0000976">
    <property type="term" value="F:transcription cis-regulatory region binding"/>
    <property type="evidence" value="ECO:0007669"/>
    <property type="project" value="TreeGrafter"/>
</dbReference>
<dbReference type="InterPro" id="IPR036388">
    <property type="entry name" value="WH-like_DNA-bd_sf"/>
</dbReference>
<evidence type="ECO:0000313" key="4">
    <source>
        <dbReference type="Proteomes" id="UP000320643"/>
    </source>
</evidence>
<dbReference type="InterPro" id="IPR036390">
    <property type="entry name" value="WH_DNA-bd_sf"/>
</dbReference>
<feature type="binding site" evidence="2">
    <location>
        <position position="97"/>
    </location>
    <ligand>
        <name>Fe cation</name>
        <dbReference type="ChEBI" id="CHEBI:24875"/>
    </ligand>
</feature>
<dbReference type="Proteomes" id="UP000320643">
    <property type="component" value="Unassembled WGS sequence"/>
</dbReference>
<dbReference type="GO" id="GO:1900376">
    <property type="term" value="P:regulation of secondary metabolite biosynthetic process"/>
    <property type="evidence" value="ECO:0007669"/>
    <property type="project" value="TreeGrafter"/>
</dbReference>
<name>A0A552VAA9_9FLAO</name>
<feature type="binding site" evidence="1">
    <location>
        <position position="89"/>
    </location>
    <ligand>
        <name>Zn(2+)</name>
        <dbReference type="ChEBI" id="CHEBI:29105"/>
    </ligand>
</feature>
<dbReference type="PANTHER" id="PTHR33202">
    <property type="entry name" value="ZINC UPTAKE REGULATION PROTEIN"/>
    <property type="match status" value="1"/>
</dbReference>
<proteinExistence type="predicted"/>
<comment type="caution">
    <text evidence="3">The sequence shown here is derived from an EMBL/GenBank/DDBJ whole genome shotgun (WGS) entry which is preliminary data.</text>
</comment>
<evidence type="ECO:0000256" key="2">
    <source>
        <dbReference type="PIRSR" id="PIRSR602481-2"/>
    </source>
</evidence>
<dbReference type="EMBL" id="VJVZ01000001">
    <property type="protein sequence ID" value="TRW27416.1"/>
    <property type="molecule type" value="Genomic_DNA"/>
</dbReference>
<dbReference type="InterPro" id="IPR002481">
    <property type="entry name" value="FUR"/>
</dbReference>
<dbReference type="OrthoDB" id="594893at2"/>
<evidence type="ECO:0000313" key="3">
    <source>
        <dbReference type="EMBL" id="TRW27416.1"/>
    </source>
</evidence>
<dbReference type="GO" id="GO:0003700">
    <property type="term" value="F:DNA-binding transcription factor activity"/>
    <property type="evidence" value="ECO:0007669"/>
    <property type="project" value="InterPro"/>
</dbReference>
<dbReference type="Gene3D" id="1.10.10.10">
    <property type="entry name" value="Winged helix-like DNA-binding domain superfamily/Winged helix DNA-binding domain"/>
    <property type="match status" value="1"/>
</dbReference>
<dbReference type="AlphaFoldDB" id="A0A552VAA9"/>
<feature type="binding site" evidence="1">
    <location>
        <position position="120"/>
    </location>
    <ligand>
        <name>Zn(2+)</name>
        <dbReference type="ChEBI" id="CHEBI:29105"/>
    </ligand>
</feature>